<dbReference type="PANTHER" id="PTHR12910:SF2">
    <property type="entry name" value="NADH DEHYDROGENASE [UBIQUINONE] 1 ALPHA SUBCOMPLEX SUBUNIT 12"/>
    <property type="match status" value="1"/>
</dbReference>
<keyword evidence="2" id="KW-0679">Respiratory chain</keyword>
<keyword evidence="4" id="KW-1185">Reference proteome</keyword>
<comment type="subunit">
    <text evidence="2">Complex I is composed of 45 different subunits.</text>
</comment>
<dbReference type="InterPro" id="IPR007763">
    <property type="entry name" value="NDUFA12"/>
</dbReference>
<protein>
    <recommendedName>
        <fullName evidence="2">NADH dehydrogenase [ubiquinone] 1 alpha subcomplex subunit 12</fullName>
    </recommendedName>
</protein>
<keyword evidence="2" id="KW-0472">Membrane</keyword>
<evidence type="ECO:0000313" key="4">
    <source>
        <dbReference type="Proteomes" id="UP001620645"/>
    </source>
</evidence>
<dbReference type="GO" id="GO:0005743">
    <property type="term" value="C:mitochondrial inner membrane"/>
    <property type="evidence" value="ECO:0007669"/>
    <property type="project" value="UniProtKB-SubCell"/>
</dbReference>
<proteinExistence type="inferred from homology"/>
<dbReference type="EMBL" id="JBICCN010000327">
    <property type="protein sequence ID" value="KAL3077271.1"/>
    <property type="molecule type" value="Genomic_DNA"/>
</dbReference>
<keyword evidence="2" id="KW-0496">Mitochondrion</keyword>
<gene>
    <name evidence="3" type="ORF">niasHS_013260</name>
</gene>
<dbReference type="Proteomes" id="UP001620645">
    <property type="component" value="Unassembled WGS sequence"/>
</dbReference>
<comment type="similarity">
    <text evidence="1 2">Belongs to the complex I NDUFA12 subunit family.</text>
</comment>
<accession>A0ABD2IDB8</accession>
<evidence type="ECO:0000313" key="3">
    <source>
        <dbReference type="EMBL" id="KAL3077271.1"/>
    </source>
</evidence>
<name>A0ABD2IDB8_HETSC</name>
<comment type="function">
    <text evidence="2">Accessory subunit of the mitochondrial membrane respiratory chain NADH dehydrogenase (Complex I), that is believed not to be involved in catalysis. Complex I functions in the transfer of electrons from NADH to the respiratory chain. The immediate electron acceptor for the enzyme is believed to be ubiquinone.</text>
</comment>
<sequence>MLIAFQLVNKFGYQTYNCFRFLNCRVNEQPLSIMPPGFKEYFFLDKLAKAFNIVKQTGGIGAAIKQRYLMDTNRAGTLIGEDQFGNRYFEDNTYFMPRNRYVVYAERVWLDYDASQVPPEWHRWLHHICDKPPTVEPPPERKKWMLEHEPNNSIVMSKKYVPYSTTRPKVEGWVPGRKRSEEGTH</sequence>
<evidence type="ECO:0000256" key="1">
    <source>
        <dbReference type="ARBA" id="ARBA00007355"/>
    </source>
</evidence>
<dbReference type="Pfam" id="PF05071">
    <property type="entry name" value="NDUFA12"/>
    <property type="match status" value="1"/>
</dbReference>
<comment type="subcellular location">
    <subcellularLocation>
        <location evidence="2">Mitochondrion inner membrane</location>
        <topology evidence="2">Peripheral membrane protein</topology>
        <orientation evidence="2">Matrix side</orientation>
    </subcellularLocation>
</comment>
<keyword evidence="2" id="KW-0999">Mitochondrion inner membrane</keyword>
<organism evidence="3 4">
    <name type="scientific">Heterodera schachtii</name>
    <name type="common">Sugarbeet cyst nematode worm</name>
    <name type="synonym">Tylenchus schachtii</name>
    <dbReference type="NCBI Taxonomy" id="97005"/>
    <lineage>
        <taxon>Eukaryota</taxon>
        <taxon>Metazoa</taxon>
        <taxon>Ecdysozoa</taxon>
        <taxon>Nematoda</taxon>
        <taxon>Chromadorea</taxon>
        <taxon>Rhabditida</taxon>
        <taxon>Tylenchina</taxon>
        <taxon>Tylenchomorpha</taxon>
        <taxon>Tylenchoidea</taxon>
        <taxon>Heteroderidae</taxon>
        <taxon>Heteroderinae</taxon>
        <taxon>Heterodera</taxon>
    </lineage>
</organism>
<reference evidence="3 4" key="1">
    <citation type="submission" date="2024-10" db="EMBL/GenBank/DDBJ databases">
        <authorList>
            <person name="Kim D."/>
        </authorList>
    </citation>
    <scope>NUCLEOTIDE SEQUENCE [LARGE SCALE GENOMIC DNA]</scope>
    <source>
        <strain evidence="3">Taebaek</strain>
    </source>
</reference>
<keyword evidence="2" id="KW-0249">Electron transport</keyword>
<evidence type="ECO:0000256" key="2">
    <source>
        <dbReference type="RuleBase" id="RU363103"/>
    </source>
</evidence>
<dbReference type="AlphaFoldDB" id="A0ABD2IDB8"/>
<keyword evidence="2" id="KW-0813">Transport</keyword>
<dbReference type="PANTHER" id="PTHR12910">
    <property type="entry name" value="NADH-UBIQUINONE OXIDOREDUCTASE SUBUNIT B17.2"/>
    <property type="match status" value="1"/>
</dbReference>
<comment type="caution">
    <text evidence="3">The sequence shown here is derived from an EMBL/GenBank/DDBJ whole genome shotgun (WGS) entry which is preliminary data.</text>
</comment>